<evidence type="ECO:0000256" key="1">
    <source>
        <dbReference type="SAM" id="Phobius"/>
    </source>
</evidence>
<dbReference type="InterPro" id="IPR012373">
    <property type="entry name" value="Ferrdict_sens_TM"/>
</dbReference>
<keyword evidence="1" id="KW-0812">Transmembrane</keyword>
<dbReference type="Proteomes" id="UP000279089">
    <property type="component" value="Unassembled WGS sequence"/>
</dbReference>
<feature type="domain" description="Protein FecR C-terminal" evidence="3">
    <location>
        <begin position="344"/>
        <end position="412"/>
    </location>
</feature>
<dbReference type="InterPro" id="IPR006860">
    <property type="entry name" value="FecR"/>
</dbReference>
<dbReference type="PANTHER" id="PTHR30273">
    <property type="entry name" value="PERIPLASMIC SIGNAL SENSOR AND SIGMA FACTOR ACTIVATOR FECR-RELATED"/>
    <property type="match status" value="1"/>
</dbReference>
<dbReference type="GO" id="GO:0016989">
    <property type="term" value="F:sigma factor antagonist activity"/>
    <property type="evidence" value="ECO:0007669"/>
    <property type="project" value="TreeGrafter"/>
</dbReference>
<dbReference type="PANTHER" id="PTHR30273:SF2">
    <property type="entry name" value="PROTEIN FECR"/>
    <property type="match status" value="1"/>
</dbReference>
<feature type="transmembrane region" description="Helical" evidence="1">
    <location>
        <begin position="44"/>
        <end position="61"/>
    </location>
</feature>
<organism evidence="4 5">
    <name type="scientific">Chitinophaga barathri</name>
    <dbReference type="NCBI Taxonomy" id="1647451"/>
    <lineage>
        <taxon>Bacteria</taxon>
        <taxon>Pseudomonadati</taxon>
        <taxon>Bacteroidota</taxon>
        <taxon>Chitinophagia</taxon>
        <taxon>Chitinophagales</taxon>
        <taxon>Chitinophagaceae</taxon>
        <taxon>Chitinophaga</taxon>
    </lineage>
</organism>
<proteinExistence type="predicted"/>
<evidence type="ECO:0000313" key="5">
    <source>
        <dbReference type="Proteomes" id="UP000279089"/>
    </source>
</evidence>
<name>A0A3N4MD71_9BACT</name>
<protein>
    <submittedName>
        <fullName evidence="4">DUF4974 domain-containing protein</fullName>
    </submittedName>
</protein>
<dbReference type="InterPro" id="IPR032508">
    <property type="entry name" value="FecR_C"/>
</dbReference>
<evidence type="ECO:0000259" key="2">
    <source>
        <dbReference type="Pfam" id="PF04773"/>
    </source>
</evidence>
<sequence length="414" mass="46769">MACGIKIPGAYYQKVKGWVRGGGENNIGTGLDGVIFSALRGGGIFFYFLYVIPAFRLSLYYNSTMMINEEQFIELVARKLAGQATPAELTELEELLQQEDLKERYQFLQQYFSAPEGQSSADTEQALEKTLDRIRTGDGLSSAYNSEMWQESPGRRRWPLYTAAAAAVAALIAVFLYTRHDLPATSAPTAQAVQDTAQWLNRQNGKATRAVIELADGSKIWLNAESRLSYPEVFSRTSREVYLSGEAFFEVAKDQERPFIVHLAKGTVQVLGTSFNVRAYDNEPVQTSVTTGKVAFIPKYENSNQPPDTFYITPDQKVTYRHTADDIVKENTSGQDDKAWTEGRLVFRDASLEDICRELERTFGKKVIFESEGPRYFRMTGSFQNNNLQDILYYLAKSRQFRYKVTDSTLLIGE</sequence>
<reference evidence="5" key="1">
    <citation type="submission" date="2018-11" db="EMBL/GenBank/DDBJ databases">
        <title>Chitinophaga lutea sp.nov., isolate from arsenic contaminated soil.</title>
        <authorList>
            <person name="Zong Y."/>
        </authorList>
    </citation>
    <scope>NUCLEOTIDE SEQUENCE [LARGE SCALE GENOMIC DNA]</scope>
    <source>
        <strain evidence="5">YLT18</strain>
    </source>
</reference>
<evidence type="ECO:0000313" key="4">
    <source>
        <dbReference type="EMBL" id="RPD39876.1"/>
    </source>
</evidence>
<dbReference type="Pfam" id="PF16344">
    <property type="entry name" value="FecR_C"/>
    <property type="match status" value="1"/>
</dbReference>
<comment type="caution">
    <text evidence="4">The sequence shown here is derived from an EMBL/GenBank/DDBJ whole genome shotgun (WGS) entry which is preliminary data.</text>
</comment>
<keyword evidence="1" id="KW-0472">Membrane</keyword>
<gene>
    <name evidence="4" type="ORF">EG028_17260</name>
</gene>
<evidence type="ECO:0000259" key="3">
    <source>
        <dbReference type="Pfam" id="PF16344"/>
    </source>
</evidence>
<dbReference type="Gene3D" id="2.60.120.1440">
    <property type="match status" value="1"/>
</dbReference>
<accession>A0A3N4MD71</accession>
<feature type="transmembrane region" description="Helical" evidence="1">
    <location>
        <begin position="158"/>
        <end position="177"/>
    </location>
</feature>
<dbReference type="Pfam" id="PF04773">
    <property type="entry name" value="FecR"/>
    <property type="match status" value="1"/>
</dbReference>
<dbReference type="Gene3D" id="3.55.50.30">
    <property type="match status" value="1"/>
</dbReference>
<feature type="domain" description="FecR protein" evidence="2">
    <location>
        <begin position="206"/>
        <end position="294"/>
    </location>
</feature>
<dbReference type="AlphaFoldDB" id="A0A3N4MD71"/>
<keyword evidence="1" id="KW-1133">Transmembrane helix</keyword>
<dbReference type="EMBL" id="RMBX01000009">
    <property type="protein sequence ID" value="RPD39876.1"/>
    <property type="molecule type" value="Genomic_DNA"/>
</dbReference>
<keyword evidence="5" id="KW-1185">Reference proteome</keyword>